<dbReference type="Proteomes" id="UP001345963">
    <property type="component" value="Unassembled WGS sequence"/>
</dbReference>
<protein>
    <submittedName>
        <fullName evidence="1">Uncharacterized protein</fullName>
    </submittedName>
</protein>
<evidence type="ECO:0000313" key="2">
    <source>
        <dbReference type="Proteomes" id="UP001345963"/>
    </source>
</evidence>
<dbReference type="EMBL" id="JAHUTI010039771">
    <property type="protein sequence ID" value="MED6244668.1"/>
    <property type="molecule type" value="Genomic_DNA"/>
</dbReference>
<name>A0ABU7B2R9_9TELE</name>
<gene>
    <name evidence="1" type="ORF">ATANTOWER_020399</name>
</gene>
<accession>A0ABU7B2R9</accession>
<keyword evidence="2" id="KW-1185">Reference proteome</keyword>
<organism evidence="1 2">
    <name type="scientific">Ataeniobius toweri</name>
    <dbReference type="NCBI Taxonomy" id="208326"/>
    <lineage>
        <taxon>Eukaryota</taxon>
        <taxon>Metazoa</taxon>
        <taxon>Chordata</taxon>
        <taxon>Craniata</taxon>
        <taxon>Vertebrata</taxon>
        <taxon>Euteleostomi</taxon>
        <taxon>Actinopterygii</taxon>
        <taxon>Neopterygii</taxon>
        <taxon>Teleostei</taxon>
        <taxon>Neoteleostei</taxon>
        <taxon>Acanthomorphata</taxon>
        <taxon>Ovalentaria</taxon>
        <taxon>Atherinomorphae</taxon>
        <taxon>Cyprinodontiformes</taxon>
        <taxon>Goodeidae</taxon>
        <taxon>Ataeniobius</taxon>
    </lineage>
</organism>
<sequence length="66" mass="7178">MGRKPEYPERTHVCTGRTCKLHAGRPPARSGTQDLLAVSVSHGGPYLERQKLAGELFLHTAIPGRA</sequence>
<comment type="caution">
    <text evidence="1">The sequence shown here is derived from an EMBL/GenBank/DDBJ whole genome shotgun (WGS) entry which is preliminary data.</text>
</comment>
<reference evidence="1 2" key="1">
    <citation type="submission" date="2021-07" db="EMBL/GenBank/DDBJ databases">
        <authorList>
            <person name="Palmer J.M."/>
        </authorList>
    </citation>
    <scope>NUCLEOTIDE SEQUENCE [LARGE SCALE GENOMIC DNA]</scope>
    <source>
        <strain evidence="1 2">AT_MEX2019</strain>
        <tissue evidence="1">Muscle</tissue>
    </source>
</reference>
<evidence type="ECO:0000313" key="1">
    <source>
        <dbReference type="EMBL" id="MED6244668.1"/>
    </source>
</evidence>
<proteinExistence type="predicted"/>